<comment type="caution">
    <text evidence="1">The sequence shown here is derived from an EMBL/GenBank/DDBJ whole genome shotgun (WGS) entry which is preliminary data.</text>
</comment>
<evidence type="ECO:0000313" key="2">
    <source>
        <dbReference type="Proteomes" id="UP000241434"/>
    </source>
</evidence>
<dbReference type="OrthoDB" id="1751667at2"/>
<protein>
    <submittedName>
        <fullName evidence="1">Uncharacterized protein</fullName>
    </submittedName>
</protein>
<dbReference type="RefSeq" id="WP_106777459.1">
    <property type="nucleotide sequence ID" value="NZ_JBGGGQ010000003.1"/>
</dbReference>
<name>A0A2P7PZ32_9FIRM</name>
<gene>
    <name evidence="1" type="ORF">UF10_08920</name>
</gene>
<dbReference type="AlphaFoldDB" id="A0A2P7PZ32"/>
<dbReference type="Proteomes" id="UP000241434">
    <property type="component" value="Unassembled WGS sequence"/>
</dbReference>
<keyword evidence="2" id="KW-1185">Reference proteome</keyword>
<evidence type="ECO:0000313" key="1">
    <source>
        <dbReference type="EMBL" id="PSJ30963.1"/>
    </source>
</evidence>
<sequence length="124" mass="14210">MKLKIGNSIPVATSFVKSNPAVPVYNGEESMENLYAVIYHIEIGYNKSGEQELLQYVIVDYKKYSLTEEEKKNILEIAHSYCADKGIENDKNLEIKLLDNEIAEDFVEKIFNNMKVIRGMISNE</sequence>
<reference evidence="1" key="1">
    <citation type="thesis" date="2015" institute="Rutgers" country="The State University of New Jersey, 14 College Farm Rd., New Brunswick, NJ, USA">
        <title>Ammonia toxicity in bacteria and its implications for treatment of and resource recovery from highly nitrogenous organic wastes.</title>
        <authorList>
            <person name="Luther A.K."/>
        </authorList>
    </citation>
    <scope>NUCLEOTIDE SEQUENCE</scope>
    <source>
        <strain evidence="1">RT-10B</strain>
    </source>
</reference>
<proteinExistence type="predicted"/>
<accession>A0A2P7PZ32</accession>
<dbReference type="EMBL" id="JYGE01000007">
    <property type="protein sequence ID" value="PSJ30963.1"/>
    <property type="molecule type" value="Genomic_DNA"/>
</dbReference>
<organism evidence="1 2">
    <name type="scientific">Peptostreptococcus russellii</name>
    <dbReference type="NCBI Taxonomy" id="215200"/>
    <lineage>
        <taxon>Bacteria</taxon>
        <taxon>Bacillati</taxon>
        <taxon>Bacillota</taxon>
        <taxon>Clostridia</taxon>
        <taxon>Peptostreptococcales</taxon>
        <taxon>Peptostreptococcaceae</taxon>
        <taxon>Peptostreptococcus</taxon>
    </lineage>
</organism>